<gene>
    <name evidence="2" type="ORF">P7122_01545</name>
</gene>
<keyword evidence="1" id="KW-0812">Transmembrane</keyword>
<dbReference type="EMBL" id="JARSBN010000001">
    <property type="protein sequence ID" value="MDG4714537.1"/>
    <property type="molecule type" value="Genomic_DNA"/>
</dbReference>
<dbReference type="Proteomes" id="UP001529085">
    <property type="component" value="Unassembled WGS sequence"/>
</dbReference>
<evidence type="ECO:0000313" key="3">
    <source>
        <dbReference type="Proteomes" id="UP001529085"/>
    </source>
</evidence>
<reference evidence="2 3" key="1">
    <citation type="submission" date="2023-03" db="EMBL/GenBank/DDBJ databases">
        <title>Strain YYF002 represents a novel species in the genus Winogradskyella isolated from seawater.</title>
        <authorList>
            <person name="Fu Z.-Y."/>
        </authorList>
    </citation>
    <scope>NUCLEOTIDE SEQUENCE [LARGE SCALE GENOMIC DNA]</scope>
    <source>
        <strain evidence="2 3">YYF002</strain>
    </source>
</reference>
<accession>A0ABT6FXM2</accession>
<keyword evidence="1" id="KW-0472">Membrane</keyword>
<feature type="transmembrane region" description="Helical" evidence="1">
    <location>
        <begin position="49"/>
        <end position="66"/>
    </location>
</feature>
<proteinExistence type="predicted"/>
<comment type="caution">
    <text evidence="2">The sequence shown here is derived from an EMBL/GenBank/DDBJ whole genome shotgun (WGS) entry which is preliminary data.</text>
</comment>
<protein>
    <recommendedName>
        <fullName evidence="4">RND transporter</fullName>
    </recommendedName>
</protein>
<sequence length="79" mass="8900">MKTLINDWKLVILLCLTLGLAPFFPEPHIVGKVRWLTGSAIGMTAMDYFDVLLHGFPFVLLLRLIILKLKKGDSKTTSE</sequence>
<name>A0ABT6FXM2_9FLAO</name>
<keyword evidence="3" id="KW-1185">Reference proteome</keyword>
<keyword evidence="1" id="KW-1133">Transmembrane helix</keyword>
<organism evidence="2 3">
    <name type="scientific">Winogradskyella marincola</name>
    <dbReference type="NCBI Taxonomy" id="3037795"/>
    <lineage>
        <taxon>Bacteria</taxon>
        <taxon>Pseudomonadati</taxon>
        <taxon>Bacteroidota</taxon>
        <taxon>Flavobacteriia</taxon>
        <taxon>Flavobacteriales</taxon>
        <taxon>Flavobacteriaceae</taxon>
        <taxon>Winogradskyella</taxon>
    </lineage>
</organism>
<evidence type="ECO:0008006" key="4">
    <source>
        <dbReference type="Google" id="ProtNLM"/>
    </source>
</evidence>
<evidence type="ECO:0000313" key="2">
    <source>
        <dbReference type="EMBL" id="MDG4714537.1"/>
    </source>
</evidence>
<evidence type="ECO:0000256" key="1">
    <source>
        <dbReference type="SAM" id="Phobius"/>
    </source>
</evidence>
<dbReference type="RefSeq" id="WP_278004020.1">
    <property type="nucleotide sequence ID" value="NZ_JARSBN010000001.1"/>
</dbReference>